<dbReference type="InterPro" id="IPR027268">
    <property type="entry name" value="Peptidase_M4/M1_CTD_sf"/>
</dbReference>
<feature type="transmembrane region" description="Helical" evidence="1">
    <location>
        <begin position="108"/>
        <end position="135"/>
    </location>
</feature>
<feature type="transmembrane region" description="Helical" evidence="1">
    <location>
        <begin position="374"/>
        <end position="393"/>
    </location>
</feature>
<feature type="domain" description="Peptidase M1 membrane alanine aminopeptidase" evidence="2">
    <location>
        <begin position="890"/>
        <end position="1075"/>
    </location>
</feature>
<reference evidence="4" key="1">
    <citation type="journal article" date="2019" name="Int. J. Syst. Evol. Microbiol.">
        <title>The Global Catalogue of Microorganisms (GCM) 10K type strain sequencing project: providing services to taxonomists for standard genome sequencing and annotation.</title>
        <authorList>
            <consortium name="The Broad Institute Genomics Platform"/>
            <consortium name="The Broad Institute Genome Sequencing Center for Infectious Disease"/>
            <person name="Wu L."/>
            <person name="Ma J."/>
        </authorList>
    </citation>
    <scope>NUCLEOTIDE SEQUENCE [LARGE SCALE GENOMIC DNA]</scope>
    <source>
        <strain evidence="4">CGMCC 1.16026</strain>
    </source>
</reference>
<keyword evidence="3" id="KW-0645">Protease</keyword>
<dbReference type="InterPro" id="IPR014782">
    <property type="entry name" value="Peptidase_M1_dom"/>
</dbReference>
<feature type="transmembrane region" description="Helical" evidence="1">
    <location>
        <begin position="155"/>
        <end position="174"/>
    </location>
</feature>
<feature type="transmembrane region" description="Helical" evidence="1">
    <location>
        <begin position="577"/>
        <end position="597"/>
    </location>
</feature>
<evidence type="ECO:0000259" key="2">
    <source>
        <dbReference type="Pfam" id="PF01433"/>
    </source>
</evidence>
<accession>A0ABW1Z9A2</accession>
<feature type="transmembrane region" description="Helical" evidence="1">
    <location>
        <begin position="59"/>
        <end position="82"/>
    </location>
</feature>
<evidence type="ECO:0000313" key="4">
    <source>
        <dbReference type="Proteomes" id="UP001596391"/>
    </source>
</evidence>
<keyword evidence="1" id="KW-0812">Transmembrane</keyword>
<gene>
    <name evidence="3" type="ORF">ACFQBQ_09375</name>
</gene>
<feature type="transmembrane region" description="Helical" evidence="1">
    <location>
        <begin position="419"/>
        <end position="446"/>
    </location>
</feature>
<dbReference type="RefSeq" id="WP_263369502.1">
    <property type="nucleotide sequence ID" value="NZ_JAGSYD010000001.1"/>
</dbReference>
<sequence>MSLFLSFLAFELKLRLKSISTYVYFFVYGLIGFLSVAASDSFSFVGAGKVMLNGPYATLQMMMNMSFFGILLLAGIFGPSILRDFQQNTYQLLFTKPISKFAYLGGRWLGSILTTIVVFAGMIFGQILGCFAPWADHDRILPITGHLLLLTLKLFLDYPVVQIFFIGSLFFLIAALTRNIVVVYLQGVALFAVYLILLTAVISTRSLDLTVPGTFDPIGFITVRSFARYWTVAEQNTLIPVWSGVFLWNRLLYLGIGALCVLATYLFFPMRAEGLGAKASKKKMKEDEEKEGPPRPRFHIELPKVHQYFGAGTRFAQFTSLTSLRVRNIVKEIPFWGITLVMIINTMSNSHFAGKVGEVDVWPVTSLMVQTVEGSSLLFLYIVAAMYAGELVWRERDVRFAQIHDALPMGEWEDWFSRFASMAVVQVVLLVVVMLCGILSQIIAGYYHFELLEYFQELFIVTFTSVVTFCFFALLVQSLVSNKYLGHAICVAFAIVPNFISGSGFIDRLYLFNNNTPYQYSDMNGYGHFKAGLFWSLAYWLFWTLMLVAVGMMLSPRGTDVTWRNRLRYAGQRKRTLLPWAVGFGALTLASGVWFFYNTHVLNWYHTAKYDRHLQAEYEKKYKKYQQLPQPKIVAVDTKVDIFPYQRGFDAFGTYYLKNKTNVAISDIHLTDGNRSFYAASFDRPSTMTMEDKLIGYRIFHLATPLQPGETMQMHFHVGYASHGFRNNGEAAQLAYNGTFFDSSYMPGIGYNRGGELDNPVYRREEKLGKYQELPPRGDPYYSNVNLFTPDSDWIKYHTIVSTSDDQIAISPGYLKRQWKEGNRNFYEYSMGDTETLNFYDYNSGRYLVRREPYKGINIEVYYDKAHPYDVEDMVAASKAGLDYLQANFAPFQFKQYRIIEFPSYRSFAQSFPNTIPFSEGIGFIGRVEKPGDIDFTYFVVAHELAHQWWAHQIIGGQVKGSNMMSESLAEYSALRVMEKKYGTKNMRRFLRHELDGYLRGRAGEVRHEPPITLVENEPYVWYQKGSMVFYALSDYIGEDKLNAALSGLLKEWRFKGPPYPDTRDLVAALRKTTPPELQYLVTDMFEKITLYDNKVESVKVTPTADGKWQVHMVVQSRKFYADGDGKETRQPLHDLIEVGAVTGAKDLEEPIHVEKVWLTQEHTPIDFVVDKKPTRAGIDPFSILIDRNPEDNLMDVPKN</sequence>
<keyword evidence="3" id="KW-0031">Aminopeptidase</keyword>
<dbReference type="GO" id="GO:0004177">
    <property type="term" value="F:aminopeptidase activity"/>
    <property type="evidence" value="ECO:0007669"/>
    <property type="project" value="UniProtKB-KW"/>
</dbReference>
<proteinExistence type="predicted"/>
<organism evidence="3 4">
    <name type="scientific">Granulicella cerasi</name>
    <dbReference type="NCBI Taxonomy" id="741063"/>
    <lineage>
        <taxon>Bacteria</taxon>
        <taxon>Pseudomonadati</taxon>
        <taxon>Acidobacteriota</taxon>
        <taxon>Terriglobia</taxon>
        <taxon>Terriglobales</taxon>
        <taxon>Acidobacteriaceae</taxon>
        <taxon>Granulicella</taxon>
    </lineage>
</organism>
<dbReference type="Gene3D" id="1.10.390.10">
    <property type="entry name" value="Neutral Protease Domain 2"/>
    <property type="match status" value="1"/>
</dbReference>
<feature type="transmembrane region" description="Helical" evidence="1">
    <location>
        <begin position="21"/>
        <end position="39"/>
    </location>
</feature>
<comment type="caution">
    <text evidence="3">The sequence shown here is derived from an EMBL/GenBank/DDBJ whole genome shotgun (WGS) entry which is preliminary data.</text>
</comment>
<keyword evidence="4" id="KW-1185">Reference proteome</keyword>
<evidence type="ECO:0000256" key="1">
    <source>
        <dbReference type="SAM" id="Phobius"/>
    </source>
</evidence>
<name>A0ABW1Z9A2_9BACT</name>
<keyword evidence="1" id="KW-1133">Transmembrane helix</keyword>
<dbReference type="SUPFAM" id="SSF55486">
    <property type="entry name" value="Metalloproteases ('zincins'), catalytic domain"/>
    <property type="match status" value="1"/>
</dbReference>
<feature type="transmembrane region" description="Helical" evidence="1">
    <location>
        <begin position="333"/>
        <end position="354"/>
    </location>
</feature>
<feature type="transmembrane region" description="Helical" evidence="1">
    <location>
        <begin position="488"/>
        <end position="512"/>
    </location>
</feature>
<protein>
    <submittedName>
        <fullName evidence="3">M1 family aminopeptidase</fullName>
    </submittedName>
</protein>
<feature type="transmembrane region" description="Helical" evidence="1">
    <location>
        <begin position="181"/>
        <end position="202"/>
    </location>
</feature>
<dbReference type="Proteomes" id="UP001596391">
    <property type="component" value="Unassembled WGS sequence"/>
</dbReference>
<keyword evidence="1" id="KW-0472">Membrane</keyword>
<dbReference type="EMBL" id="JBHSWI010000001">
    <property type="protein sequence ID" value="MFC6645786.1"/>
    <property type="molecule type" value="Genomic_DNA"/>
</dbReference>
<keyword evidence="3" id="KW-0378">Hydrolase</keyword>
<feature type="transmembrane region" description="Helical" evidence="1">
    <location>
        <begin position="251"/>
        <end position="268"/>
    </location>
</feature>
<feature type="transmembrane region" description="Helical" evidence="1">
    <location>
        <begin position="532"/>
        <end position="556"/>
    </location>
</feature>
<feature type="transmembrane region" description="Helical" evidence="1">
    <location>
        <begin position="458"/>
        <end position="476"/>
    </location>
</feature>
<evidence type="ECO:0000313" key="3">
    <source>
        <dbReference type="EMBL" id="MFC6645786.1"/>
    </source>
</evidence>
<dbReference type="Pfam" id="PF01433">
    <property type="entry name" value="Peptidase_M1"/>
    <property type="match status" value="1"/>
</dbReference>